<keyword evidence="4 8" id="KW-0819">tRNA processing</keyword>
<reference evidence="9" key="2">
    <citation type="submission" date="2022-05" db="EMBL/GenBank/DDBJ databases">
        <authorList>
            <person name="Proctor A.L."/>
            <person name="Phillips G.J."/>
            <person name="Wannemuehler M.J."/>
        </authorList>
    </citation>
    <scope>NUCLEOTIDE SEQUENCE</scope>
    <source>
        <strain evidence="9">ASF457</strain>
    </source>
</reference>
<dbReference type="SMART" id="SM00977">
    <property type="entry name" value="TilS_C"/>
    <property type="match status" value="1"/>
</dbReference>
<keyword evidence="3 8" id="KW-0436">Ligase</keyword>
<proteinExistence type="inferred from homology"/>
<evidence type="ECO:0000256" key="8">
    <source>
        <dbReference type="HAMAP-Rule" id="MF_01161"/>
    </source>
</evidence>
<feature type="binding site" evidence="8">
    <location>
        <begin position="26"/>
        <end position="31"/>
    </location>
    <ligand>
        <name>ATP</name>
        <dbReference type="ChEBI" id="CHEBI:30616"/>
    </ligand>
</feature>
<dbReference type="InterPro" id="IPR011063">
    <property type="entry name" value="TilS/TtcA_N"/>
</dbReference>
<gene>
    <name evidence="8 9" type="primary">tilS</name>
    <name evidence="9" type="ORF">N508_000169</name>
</gene>
<comment type="subcellular location">
    <subcellularLocation>
        <location evidence="1 8">Cytoplasm</location>
    </subcellularLocation>
</comment>
<protein>
    <recommendedName>
        <fullName evidence="8">tRNA(Ile)-lysidine synthase</fullName>
        <ecNumber evidence="8">6.3.4.19</ecNumber>
    </recommendedName>
    <alternativeName>
        <fullName evidence="8">tRNA(Ile)-2-lysyl-cytidine synthase</fullName>
    </alternativeName>
    <alternativeName>
        <fullName evidence="8">tRNA(Ile)-lysidine synthetase</fullName>
    </alternativeName>
</protein>
<dbReference type="GO" id="GO:0032267">
    <property type="term" value="F:tRNA(Ile)-lysidine synthase activity"/>
    <property type="evidence" value="ECO:0007669"/>
    <property type="project" value="UniProtKB-EC"/>
</dbReference>
<sequence>MHSLYNDILIQELKKYRDKKILVAFSGGKDSLMLLDFINKQKESLNIYAGACHINHGLRHTAKRDEDFCRLYCIKNNIDFYTYNISEELKKDNSGGIEASARKYRYKFLLHTVKENNYDFLFTGHTYSDDIESFFVDLYTGASLFTLGGIMYENDKIIRPMLNITTEMVNEYIIKNNLEPVFDETNNDIKYVRNRIRHKLIPVLYDCGNEFEKSVIKLQKESNRLNEYLYKKVKHVILKQDSIVILKRYSFIELEDIEKEYLLGKIFSLFFRVSKNILHAALSFLNNDDSKRLDLPNGYMIEQSYHSIKIFKKILISDYVYNKPAGISLFKTDDFQIEFFNELKDKTIIIRNRNKGDKFGRKKLKDLFIDKQVELFERDRAVIIEENNVIIWAEYISKNNNIIFKRYGI</sequence>
<dbReference type="Pfam" id="PF01171">
    <property type="entry name" value="ATP_bind_3"/>
    <property type="match status" value="1"/>
</dbReference>
<comment type="function">
    <text evidence="8">Ligates lysine onto the cytidine present at position 34 of the AUA codon-specific tRNA(Ile) that contains the anticodon CAU, in an ATP-dependent manner. Cytidine is converted to lysidine, thus changing the amino acid specificity of the tRNA from methionine to isoleucine.</text>
</comment>
<keyword evidence="6 8" id="KW-0067">ATP-binding</keyword>
<dbReference type="CDD" id="cd01992">
    <property type="entry name" value="TilS_N"/>
    <property type="match status" value="1"/>
</dbReference>
<dbReference type="NCBIfam" id="TIGR02432">
    <property type="entry name" value="lysidine_TilS_N"/>
    <property type="match status" value="1"/>
</dbReference>
<dbReference type="EMBL" id="CP097562">
    <property type="protein sequence ID" value="USF23114.1"/>
    <property type="molecule type" value="Genomic_DNA"/>
</dbReference>
<accession>V2PXT4</accession>
<evidence type="ECO:0000256" key="4">
    <source>
        <dbReference type="ARBA" id="ARBA00022694"/>
    </source>
</evidence>
<keyword evidence="2 8" id="KW-0963">Cytoplasm</keyword>
<dbReference type="RefSeq" id="WP_023276184.1">
    <property type="nucleotide sequence ID" value="NZ_CP097562.1"/>
</dbReference>
<comment type="similarity">
    <text evidence="8">Belongs to the tRNA(Ile)-lysidine synthase family.</text>
</comment>
<dbReference type="Pfam" id="PF11734">
    <property type="entry name" value="TilS_C"/>
    <property type="match status" value="1"/>
</dbReference>
<reference evidence="9" key="3">
    <citation type="submission" date="2022-06" db="EMBL/GenBank/DDBJ databases">
        <title>Resources to Facilitate Use of the Altered Schaedler Flora (ASF) Mouse Model to Study Microbiome Function.</title>
        <authorList>
            <person name="Proctor A."/>
            <person name="Parvinroo S."/>
            <person name="Richie T."/>
            <person name="Jia X."/>
            <person name="Lee S.T.M."/>
            <person name="Karp P.D."/>
            <person name="Paley S."/>
            <person name="Kostic A.D."/>
            <person name="Pierre J.F."/>
            <person name="Wannemuehler M.J."/>
            <person name="Phillips G.J."/>
        </authorList>
    </citation>
    <scope>NUCLEOTIDE SEQUENCE</scope>
    <source>
        <strain evidence="9">ASF457</strain>
    </source>
</reference>
<dbReference type="KEGG" id="msch:N508_000169"/>
<keyword evidence="10" id="KW-1185">Reference proteome</keyword>
<dbReference type="InterPro" id="IPR012795">
    <property type="entry name" value="tRNA_Ile_lys_synt_N"/>
</dbReference>
<organism evidence="9 10">
    <name type="scientific">Mucispirillum schaedleri ASF457</name>
    <dbReference type="NCBI Taxonomy" id="1379858"/>
    <lineage>
        <taxon>Bacteria</taxon>
        <taxon>Pseudomonadati</taxon>
        <taxon>Deferribacterota</taxon>
        <taxon>Deferribacteres</taxon>
        <taxon>Deferribacterales</taxon>
        <taxon>Mucispirillaceae</taxon>
        <taxon>Mucispirillum</taxon>
    </lineage>
</organism>
<dbReference type="PANTHER" id="PTHR43033">
    <property type="entry name" value="TRNA(ILE)-LYSIDINE SYNTHASE-RELATED"/>
    <property type="match status" value="1"/>
</dbReference>
<name>V2PXT4_9BACT</name>
<dbReference type="InterPro" id="IPR012094">
    <property type="entry name" value="tRNA_Ile_lys_synt"/>
</dbReference>
<evidence type="ECO:0000256" key="3">
    <source>
        <dbReference type="ARBA" id="ARBA00022598"/>
    </source>
</evidence>
<dbReference type="GO" id="GO:0005737">
    <property type="term" value="C:cytoplasm"/>
    <property type="evidence" value="ECO:0007669"/>
    <property type="project" value="UniProtKB-SubCell"/>
</dbReference>
<evidence type="ECO:0000256" key="1">
    <source>
        <dbReference type="ARBA" id="ARBA00004496"/>
    </source>
</evidence>
<evidence type="ECO:0000313" key="9">
    <source>
        <dbReference type="EMBL" id="USF23114.1"/>
    </source>
</evidence>
<dbReference type="InterPro" id="IPR014729">
    <property type="entry name" value="Rossmann-like_a/b/a_fold"/>
</dbReference>
<dbReference type="GO" id="GO:0006400">
    <property type="term" value="P:tRNA modification"/>
    <property type="evidence" value="ECO:0007669"/>
    <property type="project" value="UniProtKB-UniRule"/>
</dbReference>
<dbReference type="PANTHER" id="PTHR43033:SF1">
    <property type="entry name" value="TRNA(ILE)-LYSIDINE SYNTHASE-RELATED"/>
    <property type="match status" value="1"/>
</dbReference>
<comment type="catalytic activity">
    <reaction evidence="7 8">
        <text>cytidine(34) in tRNA(Ile2) + L-lysine + ATP = lysidine(34) in tRNA(Ile2) + AMP + diphosphate + H(+)</text>
        <dbReference type="Rhea" id="RHEA:43744"/>
        <dbReference type="Rhea" id="RHEA-COMP:10625"/>
        <dbReference type="Rhea" id="RHEA-COMP:10670"/>
        <dbReference type="ChEBI" id="CHEBI:15378"/>
        <dbReference type="ChEBI" id="CHEBI:30616"/>
        <dbReference type="ChEBI" id="CHEBI:32551"/>
        <dbReference type="ChEBI" id="CHEBI:33019"/>
        <dbReference type="ChEBI" id="CHEBI:82748"/>
        <dbReference type="ChEBI" id="CHEBI:83665"/>
        <dbReference type="ChEBI" id="CHEBI:456215"/>
        <dbReference type="EC" id="6.3.4.19"/>
    </reaction>
</comment>
<dbReference type="SUPFAM" id="SSF52402">
    <property type="entry name" value="Adenine nucleotide alpha hydrolases-like"/>
    <property type="match status" value="1"/>
</dbReference>
<comment type="domain">
    <text evidence="8">The N-terminal region contains the highly conserved SGGXDS motif, predicted to be a P-loop motif involved in ATP binding.</text>
</comment>
<dbReference type="NCBIfam" id="TIGR02433">
    <property type="entry name" value="lysidine_TilS_C"/>
    <property type="match status" value="1"/>
</dbReference>
<reference evidence="9" key="1">
    <citation type="journal article" date="2014" name="Genome Announc.">
        <title>Draft genome sequences of the altered schaedler flora, a defined bacterial community from gnotobiotic mice.</title>
        <authorList>
            <person name="Wannemuehler M.J."/>
            <person name="Overstreet A.M."/>
            <person name="Ward D.V."/>
            <person name="Phillips G.J."/>
        </authorList>
    </citation>
    <scope>NUCLEOTIDE SEQUENCE</scope>
    <source>
        <strain evidence="9">ASF457</strain>
    </source>
</reference>
<evidence type="ECO:0000256" key="2">
    <source>
        <dbReference type="ARBA" id="ARBA00022490"/>
    </source>
</evidence>
<dbReference type="AlphaFoldDB" id="V2PXT4"/>
<evidence type="ECO:0000256" key="7">
    <source>
        <dbReference type="ARBA" id="ARBA00048539"/>
    </source>
</evidence>
<dbReference type="Gene3D" id="3.40.50.620">
    <property type="entry name" value="HUPs"/>
    <property type="match status" value="1"/>
</dbReference>
<dbReference type="HAMAP" id="MF_01161">
    <property type="entry name" value="tRNA_Ile_lys_synt"/>
    <property type="match status" value="1"/>
</dbReference>
<evidence type="ECO:0000256" key="5">
    <source>
        <dbReference type="ARBA" id="ARBA00022741"/>
    </source>
</evidence>
<dbReference type="SUPFAM" id="SSF56037">
    <property type="entry name" value="PheT/TilS domain"/>
    <property type="match status" value="1"/>
</dbReference>
<evidence type="ECO:0000256" key="6">
    <source>
        <dbReference type="ARBA" id="ARBA00022840"/>
    </source>
</evidence>
<dbReference type="InterPro" id="IPR012796">
    <property type="entry name" value="Lysidine-tRNA-synth_C"/>
</dbReference>
<dbReference type="Proteomes" id="UP000017429">
    <property type="component" value="Chromosome"/>
</dbReference>
<evidence type="ECO:0000313" key="10">
    <source>
        <dbReference type="Proteomes" id="UP000017429"/>
    </source>
</evidence>
<keyword evidence="5 8" id="KW-0547">Nucleotide-binding</keyword>
<dbReference type="GO" id="GO:0005524">
    <property type="term" value="F:ATP binding"/>
    <property type="evidence" value="ECO:0007669"/>
    <property type="project" value="UniProtKB-UniRule"/>
</dbReference>
<dbReference type="eggNOG" id="COG0037">
    <property type="taxonomic scope" value="Bacteria"/>
</dbReference>
<dbReference type="EC" id="6.3.4.19" evidence="8"/>